<sequence>MHALANRVAQFMVEDDPSGAILPRIEAAFAHHAQPAGAWFRFHAAGLSVSDHAFNVFARRFRTGTFAEFTYTEPATAGGSGRSFVFVGSSGRGDPPLGLDVPVVTPVATFRDRHAVVIHAERDPGADTDVTPSPDREHRPGNPHARDFDAEMGIAETVDRFIRRCDIAAGGRLTGFVSQPMCVSCRAALQRLADNHRLEVFVTALAPGSAAYRQFDRARRDYMFAVREHVDRPRGLNRSGTTRHTVERGRPPAVPSPESCE</sequence>
<evidence type="ECO:0000313" key="2">
    <source>
        <dbReference type="EMBL" id="QDE38098.1"/>
    </source>
</evidence>
<dbReference type="OrthoDB" id="8582370at2"/>
<organism evidence="2 3">
    <name type="scientific">Luteibacter pinisoli</name>
    <dbReference type="NCBI Taxonomy" id="2589080"/>
    <lineage>
        <taxon>Bacteria</taxon>
        <taxon>Pseudomonadati</taxon>
        <taxon>Pseudomonadota</taxon>
        <taxon>Gammaproteobacteria</taxon>
        <taxon>Lysobacterales</taxon>
        <taxon>Rhodanobacteraceae</taxon>
        <taxon>Luteibacter</taxon>
    </lineage>
</organism>
<dbReference type="RefSeq" id="WP_139979245.1">
    <property type="nucleotide sequence ID" value="NZ_CP041046.1"/>
</dbReference>
<feature type="region of interest" description="Disordered" evidence="1">
    <location>
        <begin position="233"/>
        <end position="261"/>
    </location>
</feature>
<name>A0A4Y5Z0Q4_9GAMM</name>
<dbReference type="EMBL" id="CP041046">
    <property type="protein sequence ID" value="QDE38098.1"/>
    <property type="molecule type" value="Genomic_DNA"/>
</dbReference>
<keyword evidence="3" id="KW-1185">Reference proteome</keyword>
<evidence type="ECO:0000256" key="1">
    <source>
        <dbReference type="SAM" id="MobiDB-lite"/>
    </source>
</evidence>
<dbReference type="KEGG" id="lpy:FIV34_02240"/>
<gene>
    <name evidence="2" type="ORF">FIV34_02240</name>
</gene>
<evidence type="ECO:0000313" key="3">
    <source>
        <dbReference type="Proteomes" id="UP000316093"/>
    </source>
</evidence>
<feature type="compositionally biased region" description="Basic and acidic residues" evidence="1">
    <location>
        <begin position="134"/>
        <end position="147"/>
    </location>
</feature>
<proteinExistence type="predicted"/>
<accession>A0A4Y5Z0Q4</accession>
<reference evidence="2 3" key="1">
    <citation type="submission" date="2019-06" db="EMBL/GenBank/DDBJ databases">
        <title>A complete genome sequence for Luteibacter pinisoli MAH-14.</title>
        <authorList>
            <person name="Baltrus D.A."/>
        </authorList>
    </citation>
    <scope>NUCLEOTIDE SEQUENCE [LARGE SCALE GENOMIC DNA]</scope>
    <source>
        <strain evidence="2 3">MAH-14</strain>
    </source>
</reference>
<protein>
    <recommendedName>
        <fullName evidence="4">Deaminase</fullName>
    </recommendedName>
</protein>
<feature type="region of interest" description="Disordered" evidence="1">
    <location>
        <begin position="123"/>
        <end position="147"/>
    </location>
</feature>
<dbReference type="Proteomes" id="UP000316093">
    <property type="component" value="Chromosome"/>
</dbReference>
<dbReference type="AlphaFoldDB" id="A0A4Y5Z0Q4"/>
<evidence type="ECO:0008006" key="4">
    <source>
        <dbReference type="Google" id="ProtNLM"/>
    </source>
</evidence>